<comment type="caution">
    <text evidence="7">The sequence shown here is derived from an EMBL/GenBank/DDBJ whole genome shotgun (WGS) entry which is preliminary data.</text>
</comment>
<dbReference type="SUPFAM" id="SSF51261">
    <property type="entry name" value="Duplicated hybrid motif"/>
    <property type="match status" value="1"/>
</dbReference>
<dbReference type="GO" id="GO:0016787">
    <property type="term" value="F:hydrolase activity"/>
    <property type="evidence" value="ECO:0007669"/>
    <property type="project" value="UniProtKB-KW"/>
</dbReference>
<dbReference type="InterPro" id="IPR011055">
    <property type="entry name" value="Dup_hybrid_motif"/>
</dbReference>
<feature type="coiled-coil region" evidence="2">
    <location>
        <begin position="92"/>
        <end position="119"/>
    </location>
</feature>
<feature type="region of interest" description="Disordered" evidence="3">
    <location>
        <begin position="269"/>
        <end position="304"/>
    </location>
</feature>
<dbReference type="InterPro" id="IPR057309">
    <property type="entry name" value="PcsB_CC"/>
</dbReference>
<feature type="domain" description="M23ase beta-sheet core" evidence="5">
    <location>
        <begin position="329"/>
        <end position="426"/>
    </location>
</feature>
<dbReference type="EMBL" id="JBHTKX010000004">
    <property type="protein sequence ID" value="MFD1130571.1"/>
    <property type="molecule type" value="Genomic_DNA"/>
</dbReference>
<evidence type="ECO:0000256" key="2">
    <source>
        <dbReference type="SAM" id="Coils"/>
    </source>
</evidence>
<feature type="compositionally biased region" description="Low complexity" evidence="3">
    <location>
        <begin position="283"/>
        <end position="297"/>
    </location>
</feature>
<dbReference type="Pfam" id="PF01551">
    <property type="entry name" value="Peptidase_M23"/>
    <property type="match status" value="1"/>
</dbReference>
<evidence type="ECO:0000256" key="4">
    <source>
        <dbReference type="SAM" id="SignalP"/>
    </source>
</evidence>
<proteinExistence type="predicted"/>
<dbReference type="RefSeq" id="WP_379293810.1">
    <property type="nucleotide sequence ID" value="NZ_JBHTKX010000004.1"/>
</dbReference>
<dbReference type="Gene3D" id="6.10.250.3150">
    <property type="match status" value="1"/>
</dbReference>
<keyword evidence="1 4" id="KW-0732">Signal</keyword>
<feature type="coiled-coil region" evidence="2">
    <location>
        <begin position="166"/>
        <end position="210"/>
    </location>
</feature>
<evidence type="ECO:0000313" key="7">
    <source>
        <dbReference type="EMBL" id="MFD1130571.1"/>
    </source>
</evidence>
<feature type="coiled-coil region" evidence="2">
    <location>
        <begin position="29"/>
        <end position="59"/>
    </location>
</feature>
<evidence type="ECO:0000256" key="3">
    <source>
        <dbReference type="SAM" id="MobiDB-lite"/>
    </source>
</evidence>
<feature type="signal peptide" evidence="4">
    <location>
        <begin position="1"/>
        <end position="25"/>
    </location>
</feature>
<evidence type="ECO:0000313" key="8">
    <source>
        <dbReference type="Proteomes" id="UP001597169"/>
    </source>
</evidence>
<sequence length="430" mass="47411">MKKTATALAISLITATVFSPAYSYAASSISDIDNELEKLEQQSNSAISEQEKAEKKKQEAVYYKQKQETYLKSIMKQIENVSNELAIVSYNIETTEGNLRRTKKELQAAEERIVAREDLLESRVRLMYTDGTVSYLDVLLSSTSLTDFLQRMDSLKMIVDQDQNLLVEHKKDKQLVVEKKQELDNQYAEHKQLYAEKKAHKAELASKEQEKQALIVGYEKEIETQSELSDKQDRMLVEIASKRSALVQEKNELKEEQAARAAKAKAAAEEAARKKAQQKVSISNSGSSSSSSSSNSNGGSGVLGMPIQGATISSNFGPRVHPITGEVGKMHNGTDFAAPQGTSIYAAEDGVVIMAEWYGGYGNTVIVDHGDGLWTLYPHIRENGIQVKEGESVSRGQKIAEVGSTGNSTGPHLHFEVRVNGTPQNPLSYL</sequence>
<dbReference type="Proteomes" id="UP001597169">
    <property type="component" value="Unassembled WGS sequence"/>
</dbReference>
<name>A0ABW3Q599_9BACL</name>
<organism evidence="7 8">
    <name type="scientific">Paenibacillus provencensis</name>
    <dbReference type="NCBI Taxonomy" id="441151"/>
    <lineage>
        <taxon>Bacteria</taxon>
        <taxon>Bacillati</taxon>
        <taxon>Bacillota</taxon>
        <taxon>Bacilli</taxon>
        <taxon>Bacillales</taxon>
        <taxon>Paenibacillaceae</taxon>
        <taxon>Paenibacillus</taxon>
    </lineage>
</organism>
<dbReference type="CDD" id="cd12797">
    <property type="entry name" value="M23_peptidase"/>
    <property type="match status" value="1"/>
</dbReference>
<keyword evidence="7" id="KW-0378">Hydrolase</keyword>
<dbReference type="InterPro" id="IPR016047">
    <property type="entry name" value="M23ase_b-sheet_dom"/>
</dbReference>
<evidence type="ECO:0000259" key="5">
    <source>
        <dbReference type="Pfam" id="PF01551"/>
    </source>
</evidence>
<dbReference type="PANTHER" id="PTHR21666">
    <property type="entry name" value="PEPTIDASE-RELATED"/>
    <property type="match status" value="1"/>
</dbReference>
<keyword evidence="8" id="KW-1185">Reference proteome</keyword>
<feature type="chain" id="PRO_5047541221" evidence="4">
    <location>
        <begin position="26"/>
        <end position="430"/>
    </location>
</feature>
<evidence type="ECO:0000259" key="6">
    <source>
        <dbReference type="Pfam" id="PF24568"/>
    </source>
</evidence>
<gene>
    <name evidence="7" type="ORF">ACFQ3J_20715</name>
</gene>
<feature type="domain" description="Peptidoglycan hydrolase PcsB coiled-coil" evidence="6">
    <location>
        <begin position="108"/>
        <end position="179"/>
    </location>
</feature>
<accession>A0ABW3Q599</accession>
<dbReference type="InterPro" id="IPR050570">
    <property type="entry name" value="Cell_wall_metabolism_enzyme"/>
</dbReference>
<protein>
    <submittedName>
        <fullName evidence="7">Murein hydrolase activator EnvC family protein</fullName>
    </submittedName>
</protein>
<reference evidence="8" key="1">
    <citation type="journal article" date="2019" name="Int. J. Syst. Evol. Microbiol.">
        <title>The Global Catalogue of Microorganisms (GCM) 10K type strain sequencing project: providing services to taxonomists for standard genome sequencing and annotation.</title>
        <authorList>
            <consortium name="The Broad Institute Genomics Platform"/>
            <consortium name="The Broad Institute Genome Sequencing Center for Infectious Disease"/>
            <person name="Wu L."/>
            <person name="Ma J."/>
        </authorList>
    </citation>
    <scope>NUCLEOTIDE SEQUENCE [LARGE SCALE GENOMIC DNA]</scope>
    <source>
        <strain evidence="8">CCUG 53519</strain>
    </source>
</reference>
<dbReference type="Pfam" id="PF24568">
    <property type="entry name" value="CC_PcsB"/>
    <property type="match status" value="1"/>
</dbReference>
<keyword evidence="2" id="KW-0175">Coiled coil</keyword>
<dbReference type="PANTHER" id="PTHR21666:SF289">
    <property type="entry name" value="L-ALA--D-GLU ENDOPEPTIDASE"/>
    <property type="match status" value="1"/>
</dbReference>
<dbReference type="Gene3D" id="2.70.70.10">
    <property type="entry name" value="Glucose Permease (Domain IIA)"/>
    <property type="match status" value="1"/>
</dbReference>
<evidence type="ECO:0000256" key="1">
    <source>
        <dbReference type="ARBA" id="ARBA00022729"/>
    </source>
</evidence>